<evidence type="ECO:0008006" key="3">
    <source>
        <dbReference type="Google" id="ProtNLM"/>
    </source>
</evidence>
<gene>
    <name evidence="1" type="ORF">TOPH_08141</name>
</gene>
<dbReference type="EMBL" id="LFRF01000040">
    <property type="protein sequence ID" value="KND87180.1"/>
    <property type="molecule type" value="Genomic_DNA"/>
</dbReference>
<keyword evidence="2" id="KW-1185">Reference proteome</keyword>
<dbReference type="SUPFAM" id="SSF56112">
    <property type="entry name" value="Protein kinase-like (PK-like)"/>
    <property type="match status" value="1"/>
</dbReference>
<organism evidence="1 2">
    <name type="scientific">Tolypocladium ophioglossoides (strain CBS 100239)</name>
    <name type="common">Snaketongue truffleclub</name>
    <name type="synonym">Elaphocordyceps ophioglossoides</name>
    <dbReference type="NCBI Taxonomy" id="1163406"/>
    <lineage>
        <taxon>Eukaryota</taxon>
        <taxon>Fungi</taxon>
        <taxon>Dikarya</taxon>
        <taxon>Ascomycota</taxon>
        <taxon>Pezizomycotina</taxon>
        <taxon>Sordariomycetes</taxon>
        <taxon>Hypocreomycetidae</taxon>
        <taxon>Hypocreales</taxon>
        <taxon>Ophiocordycipitaceae</taxon>
        <taxon>Tolypocladium</taxon>
    </lineage>
</organism>
<sequence length="97" mass="10813">MGAHLPDSGFYDPNSEPVSTAQTDIFSVASVLYAILTGYWPYRGPGTVKTGEEMEKYGQEVDDLFGRRQFPNIDGLFAGEVIIKCWKNEYARADTVL</sequence>
<dbReference type="Gene3D" id="1.10.510.10">
    <property type="entry name" value="Transferase(Phosphotransferase) domain 1"/>
    <property type="match status" value="1"/>
</dbReference>
<dbReference type="STRING" id="1163406.A0A0L0N078"/>
<evidence type="ECO:0000313" key="1">
    <source>
        <dbReference type="EMBL" id="KND87180.1"/>
    </source>
</evidence>
<evidence type="ECO:0000313" key="2">
    <source>
        <dbReference type="Proteomes" id="UP000036947"/>
    </source>
</evidence>
<comment type="caution">
    <text evidence="1">The sequence shown here is derived from an EMBL/GenBank/DDBJ whole genome shotgun (WGS) entry which is preliminary data.</text>
</comment>
<protein>
    <recommendedName>
        <fullName evidence="3">Protein kinase domain-containing protein</fullName>
    </recommendedName>
</protein>
<name>A0A0L0N078_TOLOC</name>
<dbReference type="Proteomes" id="UP000036947">
    <property type="component" value="Unassembled WGS sequence"/>
</dbReference>
<proteinExistence type="predicted"/>
<dbReference type="OrthoDB" id="4918057at2759"/>
<reference evidence="1 2" key="1">
    <citation type="journal article" date="2015" name="BMC Genomics">
        <title>The genome of the truffle-parasite Tolypocladium ophioglossoides and the evolution of antifungal peptaibiotics.</title>
        <authorList>
            <person name="Quandt C.A."/>
            <person name="Bushley K.E."/>
            <person name="Spatafora J.W."/>
        </authorList>
    </citation>
    <scope>NUCLEOTIDE SEQUENCE [LARGE SCALE GENOMIC DNA]</scope>
    <source>
        <strain evidence="1 2">CBS 100239</strain>
    </source>
</reference>
<accession>A0A0L0N078</accession>
<dbReference type="InterPro" id="IPR011009">
    <property type="entry name" value="Kinase-like_dom_sf"/>
</dbReference>
<dbReference type="AlphaFoldDB" id="A0A0L0N078"/>